<sequence>MFGMRFGLGDQQSVQGMINRPTITIILSLDFQITSVSDEVMVLWGFEPKAFVGRCLSDLVAEDHGRLSHLQHCLTDRTDLHTRTFSDQLVCFDKQWDVVMRRELDMIESKWRQSALQCSSRRVSSPALVLPLSVRPLILHASSCHSGLSPATLSSRPLAANGILSGSNAGRPPPLESLLPDKPRLFYPARDLIRNTQK</sequence>
<dbReference type="RefSeq" id="XP_018298743.1">
    <property type="nucleotide sequence ID" value="XM_018440852.1"/>
</dbReference>
<accession>A0A162V7W7</accession>
<reference evidence="2" key="1">
    <citation type="submission" date="2015-06" db="EMBL/GenBank/DDBJ databases">
        <title>Expansion of signal transduction pathways in fungi by whole-genome duplication.</title>
        <authorList>
            <consortium name="DOE Joint Genome Institute"/>
            <person name="Corrochano L.M."/>
            <person name="Kuo A."/>
            <person name="Marcet-Houben M."/>
            <person name="Polaino S."/>
            <person name="Salamov A."/>
            <person name="Villalobos J.M."/>
            <person name="Alvarez M.I."/>
            <person name="Avalos J."/>
            <person name="Benito E.P."/>
            <person name="Benoit I."/>
            <person name="Burger G."/>
            <person name="Camino L.P."/>
            <person name="Canovas D."/>
            <person name="Cerda-Olmedo E."/>
            <person name="Cheng J.-F."/>
            <person name="Dominguez A."/>
            <person name="Elias M."/>
            <person name="Eslava A.P."/>
            <person name="Glaser F."/>
            <person name="Grimwood J."/>
            <person name="Gutierrez G."/>
            <person name="Heitman J."/>
            <person name="Henrissat B."/>
            <person name="Iturriaga E.A."/>
            <person name="Lang B.F."/>
            <person name="Lavin J.L."/>
            <person name="Lee S."/>
            <person name="Li W."/>
            <person name="Lindquist E."/>
            <person name="Lopez-Garcia S."/>
            <person name="Luque E.M."/>
            <person name="Marcos A.T."/>
            <person name="Martin J."/>
            <person name="McCluskey K."/>
            <person name="Medina H.R."/>
            <person name="Miralles-Duran A."/>
            <person name="Miyazaki A."/>
            <person name="Munoz-Torres E."/>
            <person name="Oguiza J.A."/>
            <person name="Ohm R."/>
            <person name="Olmedo M."/>
            <person name="Orejas M."/>
            <person name="Ortiz-Castellanos L."/>
            <person name="Pisabarro A.G."/>
            <person name="Rodriguez-Romero J."/>
            <person name="Ruiz-Herrera J."/>
            <person name="Ruiz-Vazquez R."/>
            <person name="Sanz C."/>
            <person name="Schackwitz W."/>
            <person name="Schmutz J."/>
            <person name="Shahriari M."/>
            <person name="Shelest E."/>
            <person name="Silva-Franco F."/>
            <person name="Soanes D."/>
            <person name="Syed K."/>
            <person name="Tagua V.G."/>
            <person name="Talbot N.J."/>
            <person name="Thon M."/>
            <person name="De vries R.P."/>
            <person name="Wiebenga A."/>
            <person name="Yadav J.S."/>
            <person name="Braun E.L."/>
            <person name="Baker S."/>
            <person name="Garre V."/>
            <person name="Horwitz B."/>
            <person name="Torres-Martinez S."/>
            <person name="Idnurm A."/>
            <person name="Herrera-Estrella A."/>
            <person name="Gabaldon T."/>
            <person name="Grigoriev I.V."/>
        </authorList>
    </citation>
    <scope>NUCLEOTIDE SEQUENCE [LARGE SCALE GENOMIC DNA]</scope>
    <source>
        <strain evidence="2">NRRL 1555(-)</strain>
    </source>
</reference>
<dbReference type="GeneID" id="29001758"/>
<protein>
    <recommendedName>
        <fullName evidence="3">PAS domain-containing protein</fullName>
    </recommendedName>
</protein>
<gene>
    <name evidence="1" type="ORF">PHYBLDRAFT_61756</name>
</gene>
<evidence type="ECO:0000313" key="1">
    <source>
        <dbReference type="EMBL" id="OAD80703.1"/>
    </source>
</evidence>
<dbReference type="Proteomes" id="UP000077315">
    <property type="component" value="Unassembled WGS sequence"/>
</dbReference>
<dbReference type="InParanoid" id="A0A162V7W7"/>
<dbReference type="OrthoDB" id="10321388at2759"/>
<dbReference type="Gene3D" id="3.30.450.20">
    <property type="entry name" value="PAS domain"/>
    <property type="match status" value="1"/>
</dbReference>
<evidence type="ECO:0000313" key="2">
    <source>
        <dbReference type="Proteomes" id="UP000077315"/>
    </source>
</evidence>
<dbReference type="EMBL" id="KV440971">
    <property type="protein sequence ID" value="OAD80703.1"/>
    <property type="molecule type" value="Genomic_DNA"/>
</dbReference>
<organism evidence="1 2">
    <name type="scientific">Phycomyces blakesleeanus (strain ATCC 8743b / DSM 1359 / FGSC 10004 / NBRC 33097 / NRRL 1555)</name>
    <dbReference type="NCBI Taxonomy" id="763407"/>
    <lineage>
        <taxon>Eukaryota</taxon>
        <taxon>Fungi</taxon>
        <taxon>Fungi incertae sedis</taxon>
        <taxon>Mucoromycota</taxon>
        <taxon>Mucoromycotina</taxon>
        <taxon>Mucoromycetes</taxon>
        <taxon>Mucorales</taxon>
        <taxon>Phycomycetaceae</taxon>
        <taxon>Phycomyces</taxon>
    </lineage>
</organism>
<dbReference type="AlphaFoldDB" id="A0A162V7W7"/>
<name>A0A162V7W7_PHYB8</name>
<dbReference type="VEuPathDB" id="FungiDB:PHYBLDRAFT_61756"/>
<keyword evidence="2" id="KW-1185">Reference proteome</keyword>
<evidence type="ECO:0008006" key="3">
    <source>
        <dbReference type="Google" id="ProtNLM"/>
    </source>
</evidence>
<proteinExistence type="predicted"/>